<dbReference type="InterPro" id="IPR011990">
    <property type="entry name" value="TPR-like_helical_dom_sf"/>
</dbReference>
<dbReference type="EMBL" id="JBAMMX010000006">
    <property type="protein sequence ID" value="KAK6938477.1"/>
    <property type="molecule type" value="Genomic_DNA"/>
</dbReference>
<dbReference type="Proteomes" id="UP001370490">
    <property type="component" value="Unassembled WGS sequence"/>
</dbReference>
<feature type="domain" description="DYW" evidence="4">
    <location>
        <begin position="595"/>
        <end position="660"/>
    </location>
</feature>
<dbReference type="InterPro" id="IPR046848">
    <property type="entry name" value="E_motif"/>
</dbReference>
<sequence>MGDLFVVFGLMVNDGLLPDKYLVPTILKACAAVKYVMTCRMVHGYVLNKILEMDVFVGNALIDLYANCGDLSYSSSVFETMQERVVVSWTALLSAYLHERLLDEAENVFRSMELYGVKPDLISWSALVSGYAQNGEVDLALQVLEETKEKGMRPGVNTLNRMISGLRDLNLGKAVDGYAFKNETWGNVYVEGSLMSMYSIMSMRGTLKGHFSLLQFMQKEGLKTDLIAYDTLLAGYSREGRKNDAYELLLRMLFRFKQSPFGDCFSTEVLKATIQPNYITTATALAACADLTLLHQGKEIHGYIRRNNFEPNIILFSALVDTYMKCHDMDSATMVFCRIMERNRVSWNAFIAGHIDKKQPKVAFKLLARMLDEGVKPNTITHILLLQACADMAVLELGRAVHGLIIRSHLGMPNTILASAFLDMYSKCCSLLDAKTVFDSIQMDHLGVRPDKISFIAILSACARDGLVEDGWKYFNTMSYAYGVSASLEHYICMACRVHSNPEIGEIAAKALFKLEPNNASNYILLSNIYVSAGLWDLAKNLRSVMRGHRLIGIEEYSSTCLDTKIYEFKGGKSNYSKLEEFLELRDELAEEMGCERLALCSGILFSNNRHPIRVRKNIKMCIDRRTSVKPISKIADREIFVKDASLHHHMKGGICSCQERTDGEMLVFWTTLKTCLFRGR</sequence>
<dbReference type="Pfam" id="PF20431">
    <property type="entry name" value="E_motif"/>
    <property type="match status" value="1"/>
</dbReference>
<comment type="similarity">
    <text evidence="1">Belongs to the PPR family. PCMP-H subfamily.</text>
</comment>
<accession>A0AAN8ZI00</accession>
<dbReference type="GO" id="GO:0003723">
    <property type="term" value="F:RNA binding"/>
    <property type="evidence" value="ECO:0007669"/>
    <property type="project" value="InterPro"/>
</dbReference>
<reference evidence="5 6" key="1">
    <citation type="submission" date="2023-12" db="EMBL/GenBank/DDBJ databases">
        <title>A high-quality genome assembly for Dillenia turbinata (Dilleniales).</title>
        <authorList>
            <person name="Chanderbali A."/>
        </authorList>
    </citation>
    <scope>NUCLEOTIDE SEQUENCE [LARGE SCALE GENOMIC DNA]</scope>
    <source>
        <strain evidence="5">LSX21</strain>
        <tissue evidence="5">Leaf</tissue>
    </source>
</reference>
<evidence type="ECO:0000259" key="4">
    <source>
        <dbReference type="Pfam" id="PF14432"/>
    </source>
</evidence>
<feature type="repeat" description="PPR" evidence="3">
    <location>
        <begin position="120"/>
        <end position="154"/>
    </location>
</feature>
<proteinExistence type="inferred from homology"/>
<evidence type="ECO:0000256" key="1">
    <source>
        <dbReference type="ARBA" id="ARBA00006643"/>
    </source>
</evidence>
<dbReference type="AlphaFoldDB" id="A0AAN8ZI00"/>
<dbReference type="Pfam" id="PF13041">
    <property type="entry name" value="PPR_2"/>
    <property type="match status" value="1"/>
</dbReference>
<dbReference type="Pfam" id="PF01535">
    <property type="entry name" value="PPR"/>
    <property type="match status" value="2"/>
</dbReference>
<evidence type="ECO:0000256" key="3">
    <source>
        <dbReference type="PROSITE-ProRule" id="PRU00708"/>
    </source>
</evidence>
<dbReference type="InterPro" id="IPR002885">
    <property type="entry name" value="PPR_rpt"/>
</dbReference>
<dbReference type="PROSITE" id="PS51375">
    <property type="entry name" value="PPR"/>
    <property type="match status" value="4"/>
</dbReference>
<dbReference type="Gene3D" id="1.25.40.10">
    <property type="entry name" value="Tetratricopeptide repeat domain"/>
    <property type="match status" value="4"/>
</dbReference>
<evidence type="ECO:0000256" key="2">
    <source>
        <dbReference type="ARBA" id="ARBA00022737"/>
    </source>
</evidence>
<evidence type="ECO:0000313" key="5">
    <source>
        <dbReference type="EMBL" id="KAK6938477.1"/>
    </source>
</evidence>
<dbReference type="Pfam" id="PF13812">
    <property type="entry name" value="PPR_3"/>
    <property type="match status" value="2"/>
</dbReference>
<evidence type="ECO:0000313" key="6">
    <source>
        <dbReference type="Proteomes" id="UP001370490"/>
    </source>
</evidence>
<keyword evidence="6" id="KW-1185">Reference proteome</keyword>
<comment type="caution">
    <text evidence="5">The sequence shown here is derived from an EMBL/GenBank/DDBJ whole genome shotgun (WGS) entry which is preliminary data.</text>
</comment>
<dbReference type="InterPro" id="IPR046960">
    <property type="entry name" value="PPR_At4g14850-like_plant"/>
</dbReference>
<dbReference type="PANTHER" id="PTHR47926">
    <property type="entry name" value="PENTATRICOPEPTIDE REPEAT-CONTAINING PROTEIN"/>
    <property type="match status" value="1"/>
</dbReference>
<dbReference type="GO" id="GO:0009451">
    <property type="term" value="P:RNA modification"/>
    <property type="evidence" value="ECO:0007669"/>
    <property type="project" value="InterPro"/>
</dbReference>
<dbReference type="GO" id="GO:0008270">
    <property type="term" value="F:zinc ion binding"/>
    <property type="evidence" value="ECO:0007669"/>
    <property type="project" value="InterPro"/>
</dbReference>
<feature type="repeat" description="PPR" evidence="3">
    <location>
        <begin position="85"/>
        <end position="119"/>
    </location>
</feature>
<gene>
    <name evidence="5" type="ORF">RJ641_031985</name>
</gene>
<organism evidence="5 6">
    <name type="scientific">Dillenia turbinata</name>
    <dbReference type="NCBI Taxonomy" id="194707"/>
    <lineage>
        <taxon>Eukaryota</taxon>
        <taxon>Viridiplantae</taxon>
        <taxon>Streptophyta</taxon>
        <taxon>Embryophyta</taxon>
        <taxon>Tracheophyta</taxon>
        <taxon>Spermatophyta</taxon>
        <taxon>Magnoliopsida</taxon>
        <taxon>eudicotyledons</taxon>
        <taxon>Gunneridae</taxon>
        <taxon>Pentapetalae</taxon>
        <taxon>Dilleniales</taxon>
        <taxon>Dilleniaceae</taxon>
        <taxon>Dillenia</taxon>
    </lineage>
</organism>
<dbReference type="PANTHER" id="PTHR47926:SF347">
    <property type="entry name" value="PENTATRICOPEPTIDE REPEAT-CONTAINING PROTEIN"/>
    <property type="match status" value="1"/>
</dbReference>
<dbReference type="NCBIfam" id="TIGR00756">
    <property type="entry name" value="PPR"/>
    <property type="match status" value="3"/>
</dbReference>
<feature type="repeat" description="PPR" evidence="3">
    <location>
        <begin position="343"/>
        <end position="377"/>
    </location>
</feature>
<name>A0AAN8ZI00_9MAGN</name>
<dbReference type="Pfam" id="PF14432">
    <property type="entry name" value="DYW_deaminase"/>
    <property type="match status" value="1"/>
</dbReference>
<protein>
    <submittedName>
        <fullName evidence="5">Pentatricopeptide repeat</fullName>
    </submittedName>
</protein>
<feature type="repeat" description="PPR" evidence="3">
    <location>
        <begin position="225"/>
        <end position="260"/>
    </location>
</feature>
<keyword evidence="2" id="KW-0677">Repeat</keyword>
<dbReference type="InterPro" id="IPR032867">
    <property type="entry name" value="DYW_dom"/>
</dbReference>